<name>A0A433HIM0_9BACI</name>
<comment type="similarity">
    <text evidence="1">Belongs to the HesB/IscA family.</text>
</comment>
<sequence length="97" mass="11162">MNLVISDEAANWYKDEIGLKNGDKVRFFARYGGSSKVQSGFSLGVSIENETRNIGVETNKQGIIFYIEEEDFWYFDGHDLSVEFNSTADEPEFEYQK</sequence>
<dbReference type="RefSeq" id="WP_126865446.1">
    <property type="nucleotide sequence ID" value="NZ_JAUSTX010000018.1"/>
</dbReference>
<dbReference type="AlphaFoldDB" id="A0A433HIM0"/>
<gene>
    <name evidence="2" type="ORF">ELQ35_14015</name>
</gene>
<dbReference type="InterPro" id="IPR008326">
    <property type="entry name" value="PdhI-like"/>
</dbReference>
<evidence type="ECO:0000256" key="1">
    <source>
        <dbReference type="ARBA" id="ARBA00006718"/>
    </source>
</evidence>
<comment type="caution">
    <text evidence="2">The sequence shown here is derived from an EMBL/GenBank/DDBJ whole genome shotgun (WGS) entry which is preliminary data.</text>
</comment>
<accession>A0A433HIM0</accession>
<dbReference type="EMBL" id="RYZZ01000018">
    <property type="protein sequence ID" value="RUQ28023.1"/>
    <property type="molecule type" value="Genomic_DNA"/>
</dbReference>
<evidence type="ECO:0000313" key="3">
    <source>
        <dbReference type="Proteomes" id="UP000267430"/>
    </source>
</evidence>
<dbReference type="Proteomes" id="UP000267430">
    <property type="component" value="Unassembled WGS sequence"/>
</dbReference>
<protein>
    <recommendedName>
        <fullName evidence="4">FeS cluster biogenesis domain-containing protein</fullName>
    </recommendedName>
</protein>
<reference evidence="2 3" key="1">
    <citation type="submission" date="2018-12" db="EMBL/GenBank/DDBJ databases">
        <title>Bacillus chawlae sp. nov., Bacillus glennii sp. nov., and Bacillus saganii sp. nov. Isolated from the Vehicle Assembly Building at Kennedy Space Center where the Viking Spacecraft were Assembled.</title>
        <authorList>
            <person name="Seuylemezian A."/>
            <person name="Vaishampayan P."/>
        </authorList>
    </citation>
    <scope>NUCLEOTIDE SEQUENCE [LARGE SCALE GENOMIC DNA]</scope>
    <source>
        <strain evidence="2 3">L5</strain>
    </source>
</reference>
<dbReference type="OrthoDB" id="1645729at2"/>
<dbReference type="InterPro" id="IPR035903">
    <property type="entry name" value="HesB-like_dom_sf"/>
</dbReference>
<evidence type="ECO:0008006" key="4">
    <source>
        <dbReference type="Google" id="ProtNLM"/>
    </source>
</evidence>
<evidence type="ECO:0000313" key="2">
    <source>
        <dbReference type="EMBL" id="RUQ28023.1"/>
    </source>
</evidence>
<organism evidence="2 3">
    <name type="scientific">Peribacillus cavernae</name>
    <dbReference type="NCBI Taxonomy" id="1674310"/>
    <lineage>
        <taxon>Bacteria</taxon>
        <taxon>Bacillati</taxon>
        <taxon>Bacillota</taxon>
        <taxon>Bacilli</taxon>
        <taxon>Bacillales</taxon>
        <taxon>Bacillaceae</taxon>
        <taxon>Peribacillus</taxon>
    </lineage>
</organism>
<keyword evidence="3" id="KW-1185">Reference proteome</keyword>
<dbReference type="PIRSF" id="PIRSF034852">
    <property type="entry name" value="UCP034852"/>
    <property type="match status" value="1"/>
</dbReference>
<dbReference type="SUPFAM" id="SSF89360">
    <property type="entry name" value="HesB-like domain"/>
    <property type="match status" value="1"/>
</dbReference>
<proteinExistence type="inferred from homology"/>